<proteinExistence type="predicted"/>
<dbReference type="AlphaFoldDB" id="A0AAW2FFF7"/>
<dbReference type="EMBL" id="JADYXP020000012">
    <property type="protein sequence ID" value="KAL0113501.1"/>
    <property type="molecule type" value="Genomic_DNA"/>
</dbReference>
<evidence type="ECO:0000313" key="1">
    <source>
        <dbReference type="EMBL" id="KAL0113501.1"/>
    </source>
</evidence>
<keyword evidence="2" id="KW-1185">Reference proteome</keyword>
<protein>
    <submittedName>
        <fullName evidence="1">Uncharacterized protein</fullName>
    </submittedName>
</protein>
<dbReference type="Proteomes" id="UP001430953">
    <property type="component" value="Unassembled WGS sequence"/>
</dbReference>
<reference evidence="1 2" key="1">
    <citation type="submission" date="2023-03" db="EMBL/GenBank/DDBJ databases">
        <title>High recombination rates correlate with genetic variation in Cardiocondyla obscurior ants.</title>
        <authorList>
            <person name="Errbii M."/>
        </authorList>
    </citation>
    <scope>NUCLEOTIDE SEQUENCE [LARGE SCALE GENOMIC DNA]</scope>
    <source>
        <strain evidence="1">Alpha-2009</strain>
        <tissue evidence="1">Whole body</tissue>
    </source>
</reference>
<organism evidence="1 2">
    <name type="scientific">Cardiocondyla obscurior</name>
    <dbReference type="NCBI Taxonomy" id="286306"/>
    <lineage>
        <taxon>Eukaryota</taxon>
        <taxon>Metazoa</taxon>
        <taxon>Ecdysozoa</taxon>
        <taxon>Arthropoda</taxon>
        <taxon>Hexapoda</taxon>
        <taxon>Insecta</taxon>
        <taxon>Pterygota</taxon>
        <taxon>Neoptera</taxon>
        <taxon>Endopterygota</taxon>
        <taxon>Hymenoptera</taxon>
        <taxon>Apocrita</taxon>
        <taxon>Aculeata</taxon>
        <taxon>Formicoidea</taxon>
        <taxon>Formicidae</taxon>
        <taxon>Myrmicinae</taxon>
        <taxon>Cardiocondyla</taxon>
    </lineage>
</organism>
<comment type="caution">
    <text evidence="1">The sequence shown here is derived from an EMBL/GenBank/DDBJ whole genome shotgun (WGS) entry which is preliminary data.</text>
</comment>
<name>A0AAW2FFF7_9HYME</name>
<evidence type="ECO:0000313" key="2">
    <source>
        <dbReference type="Proteomes" id="UP001430953"/>
    </source>
</evidence>
<gene>
    <name evidence="1" type="ORF">PUN28_012568</name>
</gene>
<sequence>MQIACFCLRLKPRGRRIKWTRHDIQHPERRSRSWTDIELQRSNVKNCCSYKTPLPRIESVSCMFSFNAC</sequence>
<accession>A0AAW2FFF7</accession>